<dbReference type="KEGG" id="abac:LuPra_02421"/>
<dbReference type="STRING" id="1855912.LuPra_02421"/>
<reference evidence="1 2" key="1">
    <citation type="journal article" date="2016" name="Genome Announc.">
        <title>First Complete Genome Sequence of a Subdivision 6 Acidobacterium Strain.</title>
        <authorList>
            <person name="Huang S."/>
            <person name="Vieira S."/>
            <person name="Bunk B."/>
            <person name="Riedel T."/>
            <person name="Sproer C."/>
            <person name="Overmann J."/>
        </authorList>
    </citation>
    <scope>NUCLEOTIDE SEQUENCE [LARGE SCALE GENOMIC DNA]</scope>
    <source>
        <strain evidence="2">DSM 100886 HEG_-6_39</strain>
    </source>
</reference>
<dbReference type="PANTHER" id="PTHR34408:SF1">
    <property type="entry name" value="GLYCOSYL HYDROLASE FAMILY 19 DOMAIN-CONTAINING PROTEIN HI_1415"/>
    <property type="match status" value="1"/>
</dbReference>
<dbReference type="PATRIC" id="fig|1813736.3.peg.2544"/>
<proteinExistence type="predicted"/>
<dbReference type="EMBL" id="CP015136">
    <property type="protein sequence ID" value="AMY09208.1"/>
    <property type="molecule type" value="Genomic_DNA"/>
</dbReference>
<dbReference type="AlphaFoldDB" id="A0A143PMA6"/>
<reference evidence="2" key="2">
    <citation type="submission" date="2016-04" db="EMBL/GenBank/DDBJ databases">
        <title>First Complete Genome Sequence of a Subdivision 6 Acidobacterium.</title>
        <authorList>
            <person name="Huang S."/>
            <person name="Vieira S."/>
            <person name="Bunk B."/>
            <person name="Riedel T."/>
            <person name="Sproeer C."/>
            <person name="Overmann J."/>
        </authorList>
    </citation>
    <scope>NUCLEOTIDE SEQUENCE [LARGE SCALE GENOMIC DNA]</scope>
    <source>
        <strain evidence="2">DSM 100886 HEG_-6_39</strain>
    </source>
</reference>
<gene>
    <name evidence="1" type="ORF">LuPra_02421</name>
</gene>
<evidence type="ECO:0000313" key="2">
    <source>
        <dbReference type="Proteomes" id="UP000076079"/>
    </source>
</evidence>
<evidence type="ECO:0000313" key="1">
    <source>
        <dbReference type="EMBL" id="AMY09208.1"/>
    </source>
</evidence>
<dbReference type="PANTHER" id="PTHR34408">
    <property type="entry name" value="FAMILY PROTEIN, PUTATIVE-RELATED"/>
    <property type="match status" value="1"/>
</dbReference>
<dbReference type="Proteomes" id="UP000076079">
    <property type="component" value="Chromosome"/>
</dbReference>
<protein>
    <submittedName>
        <fullName evidence="1">Putative family GH19 chitinase</fullName>
    </submittedName>
</protein>
<sequence>MSTRIEMLMEMGVSESDAQQYVHHLEETLPRFGIADSRLRLAHFFAQVLHESGCMRFDMENLNYSADGLMKVFGKYFPTRAEADAYARQPEKIANRVYANRMGNRAESSGDGWKYRGRGLIQLTGRSNYQAFANWVDDQRIDSEPDLVSSEYAVHSAVFFWDKNNLNRLADRDDVVGLTKKINGGANGLAHRRELLNKANGLLTMLDLGIRSVG</sequence>
<organism evidence="1 2">
    <name type="scientific">Luteitalea pratensis</name>
    <dbReference type="NCBI Taxonomy" id="1855912"/>
    <lineage>
        <taxon>Bacteria</taxon>
        <taxon>Pseudomonadati</taxon>
        <taxon>Acidobacteriota</taxon>
        <taxon>Vicinamibacteria</taxon>
        <taxon>Vicinamibacterales</taxon>
        <taxon>Vicinamibacteraceae</taxon>
        <taxon>Luteitalea</taxon>
    </lineage>
</organism>
<keyword evidence="2" id="KW-1185">Reference proteome</keyword>
<dbReference type="InterPro" id="IPR052354">
    <property type="entry name" value="Cell_Wall_Dynamics_Protein"/>
</dbReference>
<dbReference type="RefSeq" id="WP_234800850.1">
    <property type="nucleotide sequence ID" value="NZ_CP015136.1"/>
</dbReference>
<accession>A0A143PMA6</accession>
<dbReference type="InterPro" id="IPR023346">
    <property type="entry name" value="Lysozyme-like_dom_sf"/>
</dbReference>
<dbReference type="Gene3D" id="1.10.530.10">
    <property type="match status" value="1"/>
</dbReference>
<name>A0A143PMA6_LUTPR</name>
<dbReference type="SUPFAM" id="SSF53955">
    <property type="entry name" value="Lysozyme-like"/>
    <property type="match status" value="1"/>
</dbReference>